<dbReference type="SUPFAM" id="SSF55347">
    <property type="entry name" value="Glyceraldehyde-3-phosphate dehydrogenase-like, C-terminal domain"/>
    <property type="match status" value="1"/>
</dbReference>
<evidence type="ECO:0000259" key="11">
    <source>
        <dbReference type="SMART" id="SM00859"/>
    </source>
</evidence>
<dbReference type="GO" id="GO:0009086">
    <property type="term" value="P:methionine biosynthetic process"/>
    <property type="evidence" value="ECO:0007669"/>
    <property type="project" value="UniProtKB-KW"/>
</dbReference>
<dbReference type="InterPro" id="IPR005676">
    <property type="entry name" value="Asp_semi-ald_DH_pep-lack"/>
</dbReference>
<dbReference type="FunFam" id="3.30.360.10:FF:000016">
    <property type="entry name" value="Probable aspartate-semialdehyde dehydrogenase"/>
    <property type="match status" value="1"/>
</dbReference>
<dbReference type="UniPathway" id="UPA00050">
    <property type="reaction ID" value="UER00463"/>
</dbReference>
<feature type="active site" description="Proton acceptor" evidence="10">
    <location>
        <position position="253"/>
    </location>
</feature>
<dbReference type="NCBIfam" id="TIGR00978">
    <property type="entry name" value="asd_EA"/>
    <property type="match status" value="1"/>
</dbReference>
<gene>
    <name evidence="12" type="primary">asd</name>
    <name evidence="12" type="ORF">GM661_15170</name>
</gene>
<dbReference type="InterPro" id="IPR051823">
    <property type="entry name" value="ASADH-related"/>
</dbReference>
<dbReference type="GO" id="GO:0050661">
    <property type="term" value="F:NADP binding"/>
    <property type="evidence" value="ECO:0007669"/>
    <property type="project" value="InterPro"/>
</dbReference>
<feature type="domain" description="Semialdehyde dehydrogenase NAD-binding" evidence="11">
    <location>
        <begin position="6"/>
        <end position="138"/>
    </location>
</feature>
<comment type="pathway">
    <text evidence="2">Amino-acid biosynthesis; L-threonine biosynthesis; L-threonine from L-aspartate: step 2/5.</text>
</comment>
<dbReference type="GO" id="GO:0004073">
    <property type="term" value="F:aspartate-semialdehyde dehydrogenase activity"/>
    <property type="evidence" value="ECO:0007669"/>
    <property type="project" value="UniProtKB-EC"/>
</dbReference>
<dbReference type="PROSITE" id="PS01103">
    <property type="entry name" value="ASD"/>
    <property type="match status" value="1"/>
</dbReference>
<feature type="active site" description="Acyl-thioester intermediate" evidence="10">
    <location>
        <position position="158"/>
    </location>
</feature>
<dbReference type="UniPathway" id="UPA00034">
    <property type="reaction ID" value="UER00016"/>
</dbReference>
<comment type="pathway">
    <text evidence="1">Amino-acid biosynthesis; L-methionine biosynthesis via de novo pathway; L-homoserine from L-aspartate: step 2/3.</text>
</comment>
<dbReference type="InterPro" id="IPR000319">
    <property type="entry name" value="Asp-semialdehyde_DH_CS"/>
</dbReference>
<comment type="similarity">
    <text evidence="3">Belongs to the aspartate-semialdehyde dehydrogenase family.</text>
</comment>
<keyword evidence="9" id="KW-0486">Methionine biosynthesis</keyword>
<evidence type="ECO:0000256" key="10">
    <source>
        <dbReference type="PIRSR" id="PIRSR000148-1"/>
    </source>
</evidence>
<dbReference type="GO" id="GO:0009089">
    <property type="term" value="P:lysine biosynthetic process via diaminopimelate"/>
    <property type="evidence" value="ECO:0007669"/>
    <property type="project" value="UniProtKB-UniPathway"/>
</dbReference>
<organism evidence="12 13">
    <name type="scientific">Iocasia fonsfrigidae</name>
    <dbReference type="NCBI Taxonomy" id="2682810"/>
    <lineage>
        <taxon>Bacteria</taxon>
        <taxon>Bacillati</taxon>
        <taxon>Bacillota</taxon>
        <taxon>Clostridia</taxon>
        <taxon>Halanaerobiales</taxon>
        <taxon>Halanaerobiaceae</taxon>
        <taxon>Iocasia</taxon>
    </lineage>
</organism>
<dbReference type="CDD" id="cd02315">
    <property type="entry name" value="ScASADH_like_N"/>
    <property type="match status" value="1"/>
</dbReference>
<dbReference type="InterPro" id="IPR036291">
    <property type="entry name" value="NAD(P)-bd_dom_sf"/>
</dbReference>
<dbReference type="InterPro" id="IPR012280">
    <property type="entry name" value="Semialdhyde_DH_dimer_dom"/>
</dbReference>
<keyword evidence="5" id="KW-0028">Amino-acid biosynthesis</keyword>
<dbReference type="PANTHER" id="PTHR46718">
    <property type="entry name" value="ASPARTATE-SEMIALDEHYDE DEHYDROGENASE"/>
    <property type="match status" value="1"/>
</dbReference>
<dbReference type="CDD" id="cd18130">
    <property type="entry name" value="ASADH_C_arch_fung_like"/>
    <property type="match status" value="1"/>
</dbReference>
<dbReference type="Proteomes" id="UP000665020">
    <property type="component" value="Chromosome"/>
</dbReference>
<evidence type="ECO:0000313" key="13">
    <source>
        <dbReference type="Proteomes" id="UP000665020"/>
    </source>
</evidence>
<dbReference type="Gene3D" id="3.30.360.10">
    <property type="entry name" value="Dihydrodipicolinate Reductase, domain 2"/>
    <property type="match status" value="1"/>
</dbReference>
<evidence type="ECO:0000256" key="1">
    <source>
        <dbReference type="ARBA" id="ARBA00005021"/>
    </source>
</evidence>
<keyword evidence="6" id="KW-0791">Threonine biosynthesis</keyword>
<keyword evidence="8 12" id="KW-0560">Oxidoreductase</keyword>
<evidence type="ECO:0000256" key="2">
    <source>
        <dbReference type="ARBA" id="ARBA00005097"/>
    </source>
</evidence>
<dbReference type="Pfam" id="PF01118">
    <property type="entry name" value="Semialdhyde_dh"/>
    <property type="match status" value="1"/>
</dbReference>
<evidence type="ECO:0000256" key="3">
    <source>
        <dbReference type="ARBA" id="ARBA00010584"/>
    </source>
</evidence>
<dbReference type="SUPFAM" id="SSF51735">
    <property type="entry name" value="NAD(P)-binding Rossmann-fold domains"/>
    <property type="match status" value="1"/>
</dbReference>
<accession>A0A8A7KCM9</accession>
<name>A0A8A7KCM9_9FIRM</name>
<dbReference type="KEGG" id="ifn:GM661_15170"/>
<dbReference type="RefSeq" id="WP_230867595.1">
    <property type="nucleotide sequence ID" value="NZ_CP046640.1"/>
</dbReference>
<evidence type="ECO:0000256" key="5">
    <source>
        <dbReference type="ARBA" id="ARBA00022605"/>
    </source>
</evidence>
<evidence type="ECO:0000256" key="6">
    <source>
        <dbReference type="ARBA" id="ARBA00022697"/>
    </source>
</evidence>
<dbReference type="Pfam" id="PF02774">
    <property type="entry name" value="Semialdhyde_dhC"/>
    <property type="match status" value="1"/>
</dbReference>
<dbReference type="Gene3D" id="3.40.50.720">
    <property type="entry name" value="NAD(P)-binding Rossmann-like Domain"/>
    <property type="match status" value="1"/>
</dbReference>
<dbReference type="EC" id="1.2.1.11" evidence="4"/>
<evidence type="ECO:0000256" key="9">
    <source>
        <dbReference type="ARBA" id="ARBA00023167"/>
    </source>
</evidence>
<evidence type="ECO:0000256" key="7">
    <source>
        <dbReference type="ARBA" id="ARBA00022857"/>
    </source>
</evidence>
<dbReference type="EMBL" id="CP046640">
    <property type="protein sequence ID" value="QTL99201.1"/>
    <property type="molecule type" value="Genomic_DNA"/>
</dbReference>
<dbReference type="GO" id="GO:0046983">
    <property type="term" value="F:protein dimerization activity"/>
    <property type="evidence" value="ECO:0007669"/>
    <property type="project" value="InterPro"/>
</dbReference>
<protein>
    <recommendedName>
        <fullName evidence="4">aspartate-semialdehyde dehydrogenase</fullName>
        <ecNumber evidence="4">1.2.1.11</ecNumber>
    </recommendedName>
</protein>
<dbReference type="PANTHER" id="PTHR46718:SF1">
    <property type="entry name" value="ASPARTATE-SEMIALDEHYDE DEHYDROGENASE"/>
    <property type="match status" value="1"/>
</dbReference>
<evidence type="ECO:0000313" key="12">
    <source>
        <dbReference type="EMBL" id="QTL99201.1"/>
    </source>
</evidence>
<sequence>MEKKIKVGVMGATGMVGQNYLRLLADHPWYEVSYVAASPRSAGKTYVEAVEGRWQMITPIPDNVKGLIVGNAADISAAKGKCSLLFSAVNLPKEEIKKLEMAYADQGFAVVSNNSAHRHTADVPMLIPEVNAAHAEIIPQQRKHYGWDKGLLAVKPNCSVQSYVTPVYALMEKGYRVDEMIVTTLQALSGAGYPGPSALDMLDNVVPFINGEEEKSEIEPQKILGDIKNGKFVYDESIKISAHCNRVSVIDGHTACVSLKFKGEKPEISEITKIWEEFSSVPQELELPTAPEQAIVVRHEADRPQPRKDRDEGKGMAVTVGRLRKCNVFDYRFVGLSHNTVRGAAGGAILMAELLTAKEYIK</sequence>
<keyword evidence="13" id="KW-1185">Reference proteome</keyword>
<dbReference type="AlphaFoldDB" id="A0A8A7KCM9"/>
<dbReference type="NCBIfam" id="NF006416">
    <property type="entry name" value="PRK08664.1"/>
    <property type="match status" value="1"/>
</dbReference>
<dbReference type="SMART" id="SM00859">
    <property type="entry name" value="Semialdhyde_dh"/>
    <property type="match status" value="1"/>
</dbReference>
<dbReference type="GO" id="GO:0051287">
    <property type="term" value="F:NAD binding"/>
    <property type="evidence" value="ECO:0007669"/>
    <property type="project" value="InterPro"/>
</dbReference>
<evidence type="ECO:0000256" key="8">
    <source>
        <dbReference type="ARBA" id="ARBA00023002"/>
    </source>
</evidence>
<keyword evidence="7" id="KW-0521">NADP</keyword>
<dbReference type="InterPro" id="IPR000534">
    <property type="entry name" value="Semialdehyde_DH_NAD-bd"/>
</dbReference>
<proteinExistence type="inferred from homology"/>
<dbReference type="PIRSF" id="PIRSF000148">
    <property type="entry name" value="ASA_dh"/>
    <property type="match status" value="1"/>
</dbReference>
<reference evidence="12" key="1">
    <citation type="submission" date="2019-12" db="EMBL/GenBank/DDBJ databases">
        <authorList>
            <person name="zhang j."/>
            <person name="sun C.M."/>
        </authorList>
    </citation>
    <scope>NUCLEOTIDE SEQUENCE</scope>
    <source>
        <strain evidence="12">NS-1</strain>
    </source>
</reference>
<dbReference type="GO" id="GO:0009088">
    <property type="term" value="P:threonine biosynthetic process"/>
    <property type="evidence" value="ECO:0007669"/>
    <property type="project" value="UniProtKB-UniPathway"/>
</dbReference>
<evidence type="ECO:0000256" key="4">
    <source>
        <dbReference type="ARBA" id="ARBA00013120"/>
    </source>
</evidence>
<dbReference type="UniPathway" id="UPA00051">
    <property type="reaction ID" value="UER00464"/>
</dbReference>